<dbReference type="SUPFAM" id="SSF52540">
    <property type="entry name" value="P-loop containing nucleoside triphosphate hydrolases"/>
    <property type="match status" value="1"/>
</dbReference>
<dbReference type="Gene3D" id="3.40.50.300">
    <property type="entry name" value="P-loop containing nucleotide triphosphate hydrolases"/>
    <property type="match status" value="1"/>
</dbReference>
<dbReference type="PRINTS" id="PR00094">
    <property type="entry name" value="ADENYLTKNASE"/>
</dbReference>
<name>A0A812RNZ3_9DINO</name>
<evidence type="ECO:0000256" key="2">
    <source>
        <dbReference type="ARBA" id="ARBA00022741"/>
    </source>
</evidence>
<dbReference type="GO" id="GO:0019205">
    <property type="term" value="F:nucleobase-containing compound kinase activity"/>
    <property type="evidence" value="ECO:0007669"/>
    <property type="project" value="InterPro"/>
</dbReference>
<dbReference type="PROSITE" id="PS00113">
    <property type="entry name" value="ADENYLATE_KINASE"/>
    <property type="match status" value="1"/>
</dbReference>
<dbReference type="EMBL" id="CAJNJA010019420">
    <property type="protein sequence ID" value="CAE7445087.1"/>
    <property type="molecule type" value="Genomic_DNA"/>
</dbReference>
<reference evidence="5" key="1">
    <citation type="submission" date="2021-02" db="EMBL/GenBank/DDBJ databases">
        <authorList>
            <person name="Dougan E. K."/>
            <person name="Rhodes N."/>
            <person name="Thang M."/>
            <person name="Chan C."/>
        </authorList>
    </citation>
    <scope>NUCLEOTIDE SEQUENCE</scope>
</reference>
<keyword evidence="2" id="KW-0547">Nucleotide-binding</keyword>
<dbReference type="PANTHER" id="PTHR23359">
    <property type="entry name" value="NUCLEOTIDE KINASE"/>
    <property type="match status" value="1"/>
</dbReference>
<dbReference type="CDD" id="cd01428">
    <property type="entry name" value="ADK"/>
    <property type="match status" value="1"/>
</dbReference>
<organism evidence="5 6">
    <name type="scientific">Symbiodinium necroappetens</name>
    <dbReference type="NCBI Taxonomy" id="1628268"/>
    <lineage>
        <taxon>Eukaryota</taxon>
        <taxon>Sar</taxon>
        <taxon>Alveolata</taxon>
        <taxon>Dinophyceae</taxon>
        <taxon>Suessiales</taxon>
        <taxon>Symbiodiniaceae</taxon>
        <taxon>Symbiodinium</taxon>
    </lineage>
</organism>
<accession>A0A812RNZ3</accession>
<keyword evidence="3 4" id="KW-0418">Kinase</keyword>
<dbReference type="InterPro" id="IPR027417">
    <property type="entry name" value="P-loop_NTPase"/>
</dbReference>
<dbReference type="Pfam" id="PF00406">
    <property type="entry name" value="ADK"/>
    <property type="match status" value="1"/>
</dbReference>
<evidence type="ECO:0000256" key="1">
    <source>
        <dbReference type="ARBA" id="ARBA00022679"/>
    </source>
</evidence>
<keyword evidence="6" id="KW-1185">Reference proteome</keyword>
<dbReference type="InterPro" id="IPR033690">
    <property type="entry name" value="Adenylat_kinase_CS"/>
</dbReference>
<sequence>MVHIPMGDLLRARAKFLPELGEFISNGWLVPDDVVVSVLKERLADSDCASRGVLLDGFPRTRAQAESLRRVGVEISAVLHLQVADDVVVDRIAGRRIDPLSGKIYHVKDNPPPPEIAGRVIQREDDTPEKIRRRLVTYHQERDAILDFCGDRVRTIHVGDGSGEALPSDVRPLRVFDEVRKAVEGDTYWGSVIRSEFIAK</sequence>
<dbReference type="HAMAP" id="MF_00235">
    <property type="entry name" value="Adenylate_kinase_Adk"/>
    <property type="match status" value="1"/>
</dbReference>
<gene>
    <name evidence="5" type="ORF">SNEC2469_LOCUS12255</name>
</gene>
<dbReference type="InterPro" id="IPR000850">
    <property type="entry name" value="Adenylat/UMP-CMP_kin"/>
</dbReference>
<evidence type="ECO:0000256" key="3">
    <source>
        <dbReference type="ARBA" id="ARBA00022777"/>
    </source>
</evidence>
<dbReference type="AlphaFoldDB" id="A0A812RNZ3"/>
<evidence type="ECO:0000313" key="5">
    <source>
        <dbReference type="EMBL" id="CAE7445087.1"/>
    </source>
</evidence>
<evidence type="ECO:0008006" key="7">
    <source>
        <dbReference type="Google" id="ProtNLM"/>
    </source>
</evidence>
<feature type="non-terminal residue" evidence="5">
    <location>
        <position position="1"/>
    </location>
</feature>
<evidence type="ECO:0000256" key="4">
    <source>
        <dbReference type="RuleBase" id="RU003330"/>
    </source>
</evidence>
<keyword evidence="1 4" id="KW-0808">Transferase</keyword>
<evidence type="ECO:0000313" key="6">
    <source>
        <dbReference type="Proteomes" id="UP000601435"/>
    </source>
</evidence>
<dbReference type="OrthoDB" id="439792at2759"/>
<proteinExistence type="inferred from homology"/>
<dbReference type="GO" id="GO:0006139">
    <property type="term" value="P:nucleobase-containing compound metabolic process"/>
    <property type="evidence" value="ECO:0007669"/>
    <property type="project" value="InterPro"/>
</dbReference>
<comment type="caution">
    <text evidence="5">The sequence shown here is derived from an EMBL/GenBank/DDBJ whole genome shotgun (WGS) entry which is preliminary data.</text>
</comment>
<comment type="similarity">
    <text evidence="4">Belongs to the adenylate kinase family.</text>
</comment>
<protein>
    <recommendedName>
        <fullName evidence="7">Adenylate kinase</fullName>
    </recommendedName>
</protein>
<dbReference type="GO" id="GO:0005524">
    <property type="term" value="F:ATP binding"/>
    <property type="evidence" value="ECO:0007669"/>
    <property type="project" value="InterPro"/>
</dbReference>
<dbReference type="Proteomes" id="UP000601435">
    <property type="component" value="Unassembled WGS sequence"/>
</dbReference>